<dbReference type="Gene3D" id="3.40.1110.10">
    <property type="entry name" value="Calcium-transporting ATPase, cytoplasmic domain N"/>
    <property type="match status" value="1"/>
</dbReference>
<dbReference type="InterPro" id="IPR036412">
    <property type="entry name" value="HAD-like_sf"/>
</dbReference>
<keyword evidence="10 13" id="KW-1133">Transmembrane helix</keyword>
<dbReference type="GO" id="GO:0016020">
    <property type="term" value="C:membrane"/>
    <property type="evidence" value="ECO:0007669"/>
    <property type="project" value="UniProtKB-SubCell"/>
</dbReference>
<reference evidence="17" key="2">
    <citation type="journal article" date="2022" name="Microbiol. Resour. Announc.">
        <title>Whole-Genome Sequence of Entomortierella parvispora E1425, a Mucoromycotan Fungus Associated with Burkholderiaceae-Related Endosymbiotic Bacteria.</title>
        <authorList>
            <person name="Herlambang A."/>
            <person name="Guo Y."/>
            <person name="Takashima Y."/>
            <person name="Narisawa K."/>
            <person name="Ohta H."/>
            <person name="Nishizawa T."/>
        </authorList>
    </citation>
    <scope>NUCLEOTIDE SEQUENCE</scope>
    <source>
        <strain evidence="17">E1425</strain>
    </source>
</reference>
<comment type="subcellular location">
    <subcellularLocation>
        <location evidence="1 13">Membrane</location>
        <topology evidence="1 13">Multi-pass membrane protein</topology>
    </subcellularLocation>
</comment>
<evidence type="ECO:0000259" key="15">
    <source>
        <dbReference type="Pfam" id="PF00122"/>
    </source>
</evidence>
<dbReference type="PROSITE" id="PS01229">
    <property type="entry name" value="COF_2"/>
    <property type="match status" value="1"/>
</dbReference>
<dbReference type="NCBIfam" id="TIGR01494">
    <property type="entry name" value="ATPase_P-type"/>
    <property type="match status" value="1"/>
</dbReference>
<proteinExistence type="inferred from homology"/>
<dbReference type="InterPro" id="IPR023298">
    <property type="entry name" value="ATPase_P-typ_TM_dom_sf"/>
</dbReference>
<keyword evidence="7 13" id="KW-0067">ATP-binding</keyword>
<dbReference type="GO" id="GO:0005524">
    <property type="term" value="F:ATP binding"/>
    <property type="evidence" value="ECO:0007669"/>
    <property type="project" value="UniProtKB-UniRule"/>
</dbReference>
<dbReference type="Pfam" id="PF00122">
    <property type="entry name" value="E1-E2_ATPase"/>
    <property type="match status" value="1"/>
</dbReference>
<dbReference type="GO" id="GO:0015662">
    <property type="term" value="F:P-type ion transporter activity"/>
    <property type="evidence" value="ECO:0007669"/>
    <property type="project" value="InterPro"/>
</dbReference>
<feature type="domain" description="P5B-type ATPase N-terminal" evidence="16">
    <location>
        <begin position="162"/>
        <end position="285"/>
    </location>
</feature>
<evidence type="ECO:0000313" key="18">
    <source>
        <dbReference type="Proteomes" id="UP000827284"/>
    </source>
</evidence>
<evidence type="ECO:0000256" key="14">
    <source>
        <dbReference type="SAM" id="MobiDB-lite"/>
    </source>
</evidence>
<dbReference type="FunFam" id="1.20.1110.10:FF:000032">
    <property type="entry name" value="Cation-transporting ATPase"/>
    <property type="match status" value="1"/>
</dbReference>
<feature type="compositionally biased region" description="Low complexity" evidence="14">
    <location>
        <begin position="57"/>
        <end position="74"/>
    </location>
</feature>
<evidence type="ECO:0000256" key="13">
    <source>
        <dbReference type="RuleBase" id="RU362082"/>
    </source>
</evidence>
<name>A0A9P3HI24_9FUNG</name>
<dbReference type="InterPro" id="IPR044492">
    <property type="entry name" value="P_typ_ATPase_HD_dom"/>
</dbReference>
<dbReference type="FunFam" id="3.40.1110.10:FF:000057">
    <property type="entry name" value="Cation-transporting ATPase"/>
    <property type="match status" value="1"/>
</dbReference>
<keyword evidence="6 13" id="KW-0547">Nucleotide-binding</keyword>
<dbReference type="SUPFAM" id="SSF81660">
    <property type="entry name" value="Metal cation-transporting ATPase, ATP-binding domain N"/>
    <property type="match status" value="1"/>
</dbReference>
<comment type="catalytic activity">
    <reaction evidence="12 13">
        <text>ATP + H2O = ADP + phosphate + H(+)</text>
        <dbReference type="Rhea" id="RHEA:13065"/>
        <dbReference type="ChEBI" id="CHEBI:15377"/>
        <dbReference type="ChEBI" id="CHEBI:15378"/>
        <dbReference type="ChEBI" id="CHEBI:30616"/>
        <dbReference type="ChEBI" id="CHEBI:43474"/>
        <dbReference type="ChEBI" id="CHEBI:456216"/>
    </reaction>
</comment>
<evidence type="ECO:0000259" key="16">
    <source>
        <dbReference type="Pfam" id="PF12409"/>
    </source>
</evidence>
<protein>
    <recommendedName>
        <fullName evidence="13">Cation-transporting ATPase</fullName>
        <ecNumber evidence="13">7.2.2.-</ecNumber>
    </recommendedName>
</protein>
<feature type="compositionally biased region" description="Polar residues" evidence="14">
    <location>
        <begin position="18"/>
        <end position="32"/>
    </location>
</feature>
<dbReference type="InterPro" id="IPR001757">
    <property type="entry name" value="P_typ_ATPase"/>
</dbReference>
<keyword evidence="9 13" id="KW-1278">Translocase</keyword>
<dbReference type="CDD" id="cd07542">
    <property type="entry name" value="P-type_ATPase_cation"/>
    <property type="match status" value="1"/>
</dbReference>
<dbReference type="PANTHER" id="PTHR45630:SF8">
    <property type="entry name" value="CATION-TRANSPORTING ATPASE"/>
    <property type="match status" value="1"/>
</dbReference>
<dbReference type="InterPro" id="IPR059000">
    <property type="entry name" value="ATPase_P-type_domA"/>
</dbReference>
<feature type="transmembrane region" description="Helical" evidence="13">
    <location>
        <begin position="1145"/>
        <end position="1164"/>
    </location>
</feature>
<dbReference type="InterPro" id="IPR023299">
    <property type="entry name" value="ATPase_P-typ_cyto_dom_N"/>
</dbReference>
<evidence type="ECO:0000256" key="1">
    <source>
        <dbReference type="ARBA" id="ARBA00004141"/>
    </source>
</evidence>
<dbReference type="SFLD" id="SFLDF00027">
    <property type="entry name" value="p-type_atpase"/>
    <property type="match status" value="1"/>
</dbReference>
<keyword evidence="18" id="KW-1185">Reference proteome</keyword>
<dbReference type="Gene3D" id="3.40.50.1000">
    <property type="entry name" value="HAD superfamily/HAD-like"/>
    <property type="match status" value="1"/>
</dbReference>
<evidence type="ECO:0000256" key="10">
    <source>
        <dbReference type="ARBA" id="ARBA00022989"/>
    </source>
</evidence>
<comment type="similarity">
    <text evidence="2 13">Belongs to the cation transport ATPase (P-type) (TC 3.A.3) family. Type V subfamily.</text>
</comment>
<dbReference type="SFLD" id="SFLDG00002">
    <property type="entry name" value="C1.7:_P-type_atpase_like"/>
    <property type="match status" value="1"/>
</dbReference>
<dbReference type="GO" id="GO:0019829">
    <property type="term" value="F:ATPase-coupled monoatomic cation transmembrane transporter activity"/>
    <property type="evidence" value="ECO:0007669"/>
    <property type="project" value="UniProtKB-UniRule"/>
</dbReference>
<evidence type="ECO:0000256" key="3">
    <source>
        <dbReference type="ARBA" id="ARBA00022553"/>
    </source>
</evidence>
<dbReference type="GO" id="GO:0016887">
    <property type="term" value="F:ATP hydrolysis activity"/>
    <property type="evidence" value="ECO:0007669"/>
    <property type="project" value="InterPro"/>
</dbReference>
<dbReference type="Proteomes" id="UP000827284">
    <property type="component" value="Unassembled WGS sequence"/>
</dbReference>
<feature type="transmembrane region" description="Helical" evidence="13">
    <location>
        <begin position="1232"/>
        <end position="1251"/>
    </location>
</feature>
<feature type="compositionally biased region" description="Low complexity" evidence="14">
    <location>
        <begin position="33"/>
        <end position="45"/>
    </location>
</feature>
<dbReference type="InterPro" id="IPR047819">
    <property type="entry name" value="P5A-ATPase_N"/>
</dbReference>
<dbReference type="InterPro" id="IPR023214">
    <property type="entry name" value="HAD_sf"/>
</dbReference>
<dbReference type="FunFam" id="2.70.150.10:FF:000057">
    <property type="entry name" value="Cation-transporting ATPase"/>
    <property type="match status" value="1"/>
</dbReference>
<dbReference type="GO" id="GO:0046872">
    <property type="term" value="F:metal ion binding"/>
    <property type="evidence" value="ECO:0007669"/>
    <property type="project" value="UniProtKB-UniRule"/>
</dbReference>
<dbReference type="InterPro" id="IPR008250">
    <property type="entry name" value="ATPase_P-typ_transduc_dom_A_sf"/>
</dbReference>
<dbReference type="FunFam" id="3.40.50.1000:FF:000068">
    <property type="entry name" value="Cation-transporting ATPase"/>
    <property type="match status" value="1"/>
</dbReference>
<keyword evidence="11 13" id="KW-0472">Membrane</keyword>
<feature type="transmembrane region" description="Helical" evidence="13">
    <location>
        <begin position="1185"/>
        <end position="1207"/>
    </location>
</feature>
<dbReference type="OrthoDB" id="48943at2759"/>
<dbReference type="Pfam" id="PF12409">
    <property type="entry name" value="P5-ATPase"/>
    <property type="match status" value="1"/>
</dbReference>
<dbReference type="EMBL" id="BQFW01000013">
    <property type="protein sequence ID" value="GJJ76948.1"/>
    <property type="molecule type" value="Genomic_DNA"/>
</dbReference>
<organism evidence="17 18">
    <name type="scientific">Entomortierella parvispora</name>
    <dbReference type="NCBI Taxonomy" id="205924"/>
    <lineage>
        <taxon>Eukaryota</taxon>
        <taxon>Fungi</taxon>
        <taxon>Fungi incertae sedis</taxon>
        <taxon>Mucoromycota</taxon>
        <taxon>Mortierellomycotina</taxon>
        <taxon>Mortierellomycetes</taxon>
        <taxon>Mortierellales</taxon>
        <taxon>Mortierellaceae</taxon>
        <taxon>Entomortierella</taxon>
    </lineage>
</organism>
<feature type="transmembrane region" description="Helical" evidence="13">
    <location>
        <begin position="366"/>
        <end position="384"/>
    </location>
</feature>
<dbReference type="SUPFAM" id="SSF81665">
    <property type="entry name" value="Calcium ATPase, transmembrane domain M"/>
    <property type="match status" value="1"/>
</dbReference>
<evidence type="ECO:0000256" key="7">
    <source>
        <dbReference type="ARBA" id="ARBA00022840"/>
    </source>
</evidence>
<dbReference type="InterPro" id="IPR018303">
    <property type="entry name" value="ATPase_P-typ_P_site"/>
</dbReference>
<dbReference type="PRINTS" id="PR00119">
    <property type="entry name" value="CATATPASE"/>
</dbReference>
<evidence type="ECO:0000256" key="6">
    <source>
        <dbReference type="ARBA" id="ARBA00022741"/>
    </source>
</evidence>
<dbReference type="PROSITE" id="PS00154">
    <property type="entry name" value="ATPASE_E1_E2"/>
    <property type="match status" value="1"/>
</dbReference>
<evidence type="ECO:0000256" key="12">
    <source>
        <dbReference type="ARBA" id="ARBA00049360"/>
    </source>
</evidence>
<evidence type="ECO:0000256" key="5">
    <source>
        <dbReference type="ARBA" id="ARBA00022723"/>
    </source>
</evidence>
<dbReference type="SUPFAM" id="SSF81653">
    <property type="entry name" value="Calcium ATPase, transduction domain A"/>
    <property type="match status" value="1"/>
</dbReference>
<feature type="transmembrane region" description="Helical" evidence="13">
    <location>
        <begin position="179"/>
        <end position="196"/>
    </location>
</feature>
<keyword evidence="8 13" id="KW-0460">Magnesium</keyword>
<dbReference type="EC" id="7.2.2.-" evidence="13"/>
<sequence>MKNTLPHHSPSNERSVHLPQTDTQTSSLSIEQLNNASSDALSLSNQRRLSQAPSVHARASSIASAGGSGAAAAGQDRMDPNYSSPNLPFSPYSPPNLLSLRFNNDSESEHEHDSEDDSDRTEGEMRHSIPKAIARPKLVAKRTSMFDHKHDRSKQRVYLEEEDVELIITGYRYRQYRVYLYYLFSVLSFGIVFLLGRWMPQRFISFVAEPCEMGRAECVVVQNEWGQIAIEPIFTKYYGGPIDSVFSPEQLEKAADDDSIDETVTTGMLHDMRYFDYQYIRFIYNPSAQVFMQNSQWKDPDWSNIPNCERGIGRETHQERSMVFGQNIIDVQEKTIGQLLVQEVLHPFYVFQVFSMILWFADDYYYYAACIFVISTVSVVTELIETKKTMRRMRQMSRFTCNTKVFRSGRWRYIGSEELVPGDVFEVTDSDLAVFPCDAVLLSGDCIVNESILTGESVPVSKVPVTSAALQHMDLSLANIPSELARHFLFSGTKIVRARPGAASSTTDAPVEEDEYGIHPPLRGLAMVVRIGFNTTKGTLIRSMLFPKPNDFQFYRDSFRFIGILAIIAGVGFLISCVNFVNMGVPFRMMIVKALDLITIVVPPALPATMSIGTSFAIARLKRSNIFCISPTRVNIGGKINCMCFDKTGTLTEDGLDVLGVQCADSETGKFGEMLKHVGEMQSAPSTILEKSMPLLFAMTTCHSVKSLNGELIGDPLDLKMFEFTQWILEEGGLGARTATVSESANNSSHGKGVGGSVVSTVVRPPGGKQFNLEDMIANQGSENGHDSSSFLELGIIRCFEFVSQLRRMSVVVKRLHKPGMEIFVKGAPEVMTEICIKESLPLDYTERLSYYTHHGYRVIACAYKSVPTLNFVRAQRVKREQVESDLTFLGFIVFENKLKPTTAPVVATLGNARIRQVMCTGDNVLTAISVSRECGLINKVREVYTPRFVTGDSTTETSEIAWENTDNEKLTLDPLTLKPSNSWTDDSSSGPDFPRYSHLMNEYVLAVTGDCFRWMVDYAPTSTLNRMLVRGQIFARMSPDEKHELVEHLQAIGYCVGFCGDGANDCGALKAADVGISLSEAEASVAAPFTSRSNDIACVVKVIQEGRAALVTSFSCFKYMALYSIIQFTTVSFLYAFASNLGDFQFLYIDLVLILPIAVFMGRTEAYPVLSPKRPTANLVSKKVLTSLIGQILIQSIFQGALFGIVRHQPWYTPPDYNSEEKNIECYENTVLFLLSCFQYLLVAIVFSVGRPYRKPMSSNRPFVLITAVLVLTSSIMVLFPTQWLFDLMQFVKIPFSFRVMIIVMAAMNLALSLVCEALVFPLVSRWIGEWMNGRKAQRDEAVRQQQQIFSAPTHHSIVPAAGAGYGSQDMTVPAGLASSGGPSSALSGAGVGGAGGSVVSATMSATASSAKKTSGKKETVKIYKIVEEEMMRP</sequence>
<evidence type="ECO:0000256" key="4">
    <source>
        <dbReference type="ARBA" id="ARBA00022692"/>
    </source>
</evidence>
<evidence type="ECO:0000256" key="9">
    <source>
        <dbReference type="ARBA" id="ARBA00022967"/>
    </source>
</evidence>
<dbReference type="GO" id="GO:0006874">
    <property type="term" value="P:intracellular calcium ion homeostasis"/>
    <property type="evidence" value="ECO:0007669"/>
    <property type="project" value="TreeGrafter"/>
</dbReference>
<evidence type="ECO:0000256" key="8">
    <source>
        <dbReference type="ARBA" id="ARBA00022842"/>
    </source>
</evidence>
<reference evidence="17" key="1">
    <citation type="submission" date="2021-11" db="EMBL/GenBank/DDBJ databases">
        <authorList>
            <person name="Herlambang A."/>
            <person name="Guo Y."/>
            <person name="Takashima Y."/>
            <person name="Nishizawa T."/>
        </authorList>
    </citation>
    <scope>NUCLEOTIDE SEQUENCE</scope>
    <source>
        <strain evidence="17">E1425</strain>
    </source>
</reference>
<feature type="region of interest" description="Disordered" evidence="14">
    <location>
        <begin position="1"/>
        <end position="128"/>
    </location>
</feature>
<evidence type="ECO:0000313" key="17">
    <source>
        <dbReference type="EMBL" id="GJJ76948.1"/>
    </source>
</evidence>
<dbReference type="SUPFAM" id="SSF56784">
    <property type="entry name" value="HAD-like"/>
    <property type="match status" value="1"/>
</dbReference>
<dbReference type="Pfam" id="PF13246">
    <property type="entry name" value="Cation_ATPase"/>
    <property type="match status" value="1"/>
</dbReference>
<evidence type="ECO:0000256" key="2">
    <source>
        <dbReference type="ARBA" id="ARBA00006000"/>
    </source>
</evidence>
<gene>
    <name evidence="17" type="ORF">EMPS_09307</name>
</gene>
<comment type="caution">
    <text evidence="17">The sequence shown here is derived from an EMBL/GenBank/DDBJ whole genome shotgun (WGS) entry which is preliminary data.</text>
</comment>
<feature type="transmembrane region" description="Helical" evidence="13">
    <location>
        <begin position="1263"/>
        <end position="1281"/>
    </location>
</feature>
<feature type="transmembrane region" description="Helical" evidence="13">
    <location>
        <begin position="1301"/>
        <end position="1325"/>
    </location>
</feature>
<dbReference type="PANTHER" id="PTHR45630">
    <property type="entry name" value="CATION-TRANSPORTING ATPASE-RELATED"/>
    <property type="match status" value="1"/>
</dbReference>
<feature type="transmembrane region" description="Helical" evidence="13">
    <location>
        <begin position="561"/>
        <end position="585"/>
    </location>
</feature>
<dbReference type="Gene3D" id="2.70.150.10">
    <property type="entry name" value="Calcium-transporting ATPase, cytoplasmic transduction domain A"/>
    <property type="match status" value="1"/>
</dbReference>
<feature type="domain" description="P-type ATPase A" evidence="15">
    <location>
        <begin position="403"/>
        <end position="539"/>
    </location>
</feature>
<dbReference type="NCBIfam" id="TIGR01657">
    <property type="entry name" value="P-ATPase-V"/>
    <property type="match status" value="1"/>
</dbReference>
<dbReference type="InterPro" id="IPR047821">
    <property type="entry name" value="P5B-type_ATPase"/>
</dbReference>
<feature type="transmembrane region" description="Helical" evidence="13">
    <location>
        <begin position="1121"/>
        <end position="1139"/>
    </location>
</feature>
<dbReference type="InterPro" id="IPR006544">
    <property type="entry name" value="P-type_TPase_V"/>
</dbReference>
<keyword evidence="3" id="KW-0597">Phosphoprotein</keyword>
<evidence type="ECO:0000256" key="11">
    <source>
        <dbReference type="ARBA" id="ARBA00023136"/>
    </source>
</evidence>
<keyword evidence="4 13" id="KW-0812">Transmembrane</keyword>
<accession>A0A9P3HI24</accession>
<feature type="transmembrane region" description="Helical" evidence="13">
    <location>
        <begin position="597"/>
        <end position="619"/>
    </location>
</feature>
<keyword evidence="5 13" id="KW-0479">Metal-binding</keyword>
<dbReference type="SFLD" id="SFLDS00003">
    <property type="entry name" value="Haloacid_Dehalogenase"/>
    <property type="match status" value="1"/>
</dbReference>